<dbReference type="OrthoDB" id="3218408at2"/>
<evidence type="ECO:0000313" key="4">
    <source>
        <dbReference type="EMBL" id="SEI68383.1"/>
    </source>
</evidence>
<dbReference type="RefSeq" id="WP_092362449.1">
    <property type="nucleotide sequence ID" value="NZ_BMGV01000002.1"/>
</dbReference>
<evidence type="ECO:0000313" key="5">
    <source>
        <dbReference type="Proteomes" id="UP000199379"/>
    </source>
</evidence>
<dbReference type="InterPro" id="IPR001647">
    <property type="entry name" value="HTH_TetR"/>
</dbReference>
<dbReference type="PROSITE" id="PS50977">
    <property type="entry name" value="HTH_TETR_2"/>
    <property type="match status" value="1"/>
</dbReference>
<protein>
    <submittedName>
        <fullName evidence="4">Transcriptional regulator, TetR family</fullName>
    </submittedName>
</protein>
<organism evidence="4 5">
    <name type="scientific">Cribrihabitans marinus</name>
    <dbReference type="NCBI Taxonomy" id="1227549"/>
    <lineage>
        <taxon>Bacteria</taxon>
        <taxon>Pseudomonadati</taxon>
        <taxon>Pseudomonadota</taxon>
        <taxon>Alphaproteobacteria</taxon>
        <taxon>Rhodobacterales</taxon>
        <taxon>Paracoccaceae</taxon>
        <taxon>Cribrihabitans</taxon>
    </lineage>
</organism>
<gene>
    <name evidence="4" type="ORF">SAMN05444007_102125</name>
</gene>
<name>A0A1H6SKG4_9RHOB</name>
<dbReference type="SUPFAM" id="SSF46689">
    <property type="entry name" value="Homeodomain-like"/>
    <property type="match status" value="1"/>
</dbReference>
<evidence type="ECO:0000259" key="3">
    <source>
        <dbReference type="PROSITE" id="PS50977"/>
    </source>
</evidence>
<dbReference type="PRINTS" id="PR00455">
    <property type="entry name" value="HTHTETR"/>
</dbReference>
<dbReference type="AlphaFoldDB" id="A0A1H6SKG4"/>
<feature type="domain" description="HTH tetR-type" evidence="3">
    <location>
        <begin position="10"/>
        <end position="70"/>
    </location>
</feature>
<sequence>MSSAAPSRPRGSEDLWLNAAAALLCEAGVDAVMVAPLAQRLGLSRTGFYWHFKDRKALLDALLMRWETRTTRPLLSRADAYAETICEALFNLCDCWLDRDLFDARMELAVRDWARADPAVAERLAQADATRRTAIAGLFRHFGYPETEAETRTLALLQAQIGYFALPVDDTHWMRIARIPDFVEIFSGRRPIESEVGRFMARHIEERVTP</sequence>
<keyword evidence="5" id="KW-1185">Reference proteome</keyword>
<feature type="DNA-binding region" description="H-T-H motif" evidence="2">
    <location>
        <begin position="33"/>
        <end position="52"/>
    </location>
</feature>
<evidence type="ECO:0000256" key="2">
    <source>
        <dbReference type="PROSITE-ProRule" id="PRU00335"/>
    </source>
</evidence>
<dbReference type="Pfam" id="PF00440">
    <property type="entry name" value="TetR_N"/>
    <property type="match status" value="1"/>
</dbReference>
<keyword evidence="1 2" id="KW-0238">DNA-binding</keyword>
<dbReference type="InterPro" id="IPR009057">
    <property type="entry name" value="Homeodomain-like_sf"/>
</dbReference>
<dbReference type="Gene3D" id="1.10.357.10">
    <property type="entry name" value="Tetracycline Repressor, domain 2"/>
    <property type="match status" value="1"/>
</dbReference>
<dbReference type="STRING" id="1227549.SAMN05444007_102125"/>
<dbReference type="Proteomes" id="UP000199379">
    <property type="component" value="Unassembled WGS sequence"/>
</dbReference>
<proteinExistence type="predicted"/>
<evidence type="ECO:0000256" key="1">
    <source>
        <dbReference type="ARBA" id="ARBA00023125"/>
    </source>
</evidence>
<accession>A0A1H6SKG4</accession>
<dbReference type="EMBL" id="FNYD01000002">
    <property type="protein sequence ID" value="SEI68383.1"/>
    <property type="molecule type" value="Genomic_DNA"/>
</dbReference>
<dbReference type="GO" id="GO:0003677">
    <property type="term" value="F:DNA binding"/>
    <property type="evidence" value="ECO:0007669"/>
    <property type="project" value="UniProtKB-UniRule"/>
</dbReference>
<reference evidence="4 5" key="1">
    <citation type="submission" date="2016-10" db="EMBL/GenBank/DDBJ databases">
        <authorList>
            <person name="de Groot N.N."/>
        </authorList>
    </citation>
    <scope>NUCLEOTIDE SEQUENCE [LARGE SCALE GENOMIC DNA]</scope>
    <source>
        <strain evidence="4 5">DSM 29340</strain>
    </source>
</reference>